<dbReference type="Proteomes" id="UP000031512">
    <property type="component" value="Unassembled WGS sequence"/>
</dbReference>
<dbReference type="RefSeq" id="XP_004832405.1">
    <property type="nucleotide sequence ID" value="XM_004832348.1"/>
</dbReference>
<keyword evidence="4" id="KW-1185">Reference proteome</keyword>
<feature type="transmembrane region" description="Helical" evidence="1">
    <location>
        <begin position="113"/>
        <end position="132"/>
    </location>
</feature>
<dbReference type="InterPro" id="IPR037185">
    <property type="entry name" value="EmrE-like"/>
</dbReference>
<evidence type="ECO:0000256" key="1">
    <source>
        <dbReference type="SAM" id="Phobius"/>
    </source>
</evidence>
<dbReference type="VEuPathDB" id="PiroplasmaDB:BEWA_015120"/>
<dbReference type="OrthoDB" id="361685at2759"/>
<keyword evidence="1" id="KW-1133">Transmembrane helix</keyword>
<reference evidence="3 4" key="1">
    <citation type="journal article" date="2012" name="BMC Genomics">
        <title>Comparative genomic analysis and phylogenetic position of Theileria equi.</title>
        <authorList>
            <person name="Kappmeyer L.S."/>
            <person name="Thiagarajan M."/>
            <person name="Herndon D.R."/>
            <person name="Ramsay J.D."/>
            <person name="Caler E."/>
            <person name="Djikeng A."/>
            <person name="Gillespie J.J."/>
            <person name="Lau A.O."/>
            <person name="Roalson E.H."/>
            <person name="Silva J.C."/>
            <person name="Silva M.G."/>
            <person name="Suarez C.E."/>
            <person name="Ueti M.W."/>
            <person name="Nene V.M."/>
            <person name="Mealey R.H."/>
            <person name="Knowles D.P."/>
            <person name="Brayton K.A."/>
        </authorList>
    </citation>
    <scope>NUCLEOTIDE SEQUENCE [LARGE SCALE GENOMIC DNA]</scope>
    <source>
        <strain evidence="3 4">WA</strain>
    </source>
</reference>
<feature type="domain" description="EamA" evidence="2">
    <location>
        <begin position="45"/>
        <end position="128"/>
    </location>
</feature>
<sequence length="217" mass="23967">MRDFMLDGGAGPSFILLRSVTSMFLLAYIIYTEPQSSDTETDKDVRIITLIRNNSRINWVMLCGCACGALRQSILPLAMEGSEASTVGIISPTIPMVTAVFSHILRVEKLTKVTCFCLFLSTIGLTLALNLWDSLGETTLATYFLLMMIPITKSLQVVFLRIARDCFDSFSLVKNQIAISIVFCLPGAFLFSLFQSGGIYSSIETISNLSCLFLLIR</sequence>
<dbReference type="Pfam" id="PF00892">
    <property type="entry name" value="EamA"/>
    <property type="match status" value="1"/>
</dbReference>
<protein>
    <recommendedName>
        <fullName evidence="2">EamA domain-containing protein</fullName>
    </recommendedName>
</protein>
<feature type="transmembrane region" description="Helical" evidence="1">
    <location>
        <begin position="84"/>
        <end position="101"/>
    </location>
</feature>
<evidence type="ECO:0000313" key="3">
    <source>
        <dbReference type="EMBL" id="EKX72953.1"/>
    </source>
</evidence>
<dbReference type="InterPro" id="IPR000620">
    <property type="entry name" value="EamA_dom"/>
</dbReference>
<dbReference type="AlphaFoldDB" id="L1LCR1"/>
<proteinExistence type="predicted"/>
<accession>L1LCR1</accession>
<evidence type="ECO:0000313" key="4">
    <source>
        <dbReference type="Proteomes" id="UP000031512"/>
    </source>
</evidence>
<feature type="transmembrane region" description="Helical" evidence="1">
    <location>
        <begin position="59"/>
        <end position="78"/>
    </location>
</feature>
<dbReference type="EMBL" id="ACOU01000004">
    <property type="protein sequence ID" value="EKX72953.1"/>
    <property type="molecule type" value="Genomic_DNA"/>
</dbReference>
<feature type="transmembrane region" description="Helical" evidence="1">
    <location>
        <begin position="144"/>
        <end position="163"/>
    </location>
</feature>
<feature type="transmembrane region" description="Helical" evidence="1">
    <location>
        <begin position="12"/>
        <end position="31"/>
    </location>
</feature>
<keyword evidence="1" id="KW-0812">Transmembrane</keyword>
<comment type="caution">
    <text evidence="3">The sequence shown here is derived from an EMBL/GenBank/DDBJ whole genome shotgun (WGS) entry which is preliminary data.</text>
</comment>
<name>L1LCR1_THEEQ</name>
<organism evidence="3 4">
    <name type="scientific">Theileria equi strain WA</name>
    <dbReference type="NCBI Taxonomy" id="1537102"/>
    <lineage>
        <taxon>Eukaryota</taxon>
        <taxon>Sar</taxon>
        <taxon>Alveolata</taxon>
        <taxon>Apicomplexa</taxon>
        <taxon>Aconoidasida</taxon>
        <taxon>Piroplasmida</taxon>
        <taxon>Theileriidae</taxon>
        <taxon>Theileria</taxon>
    </lineage>
</organism>
<feature type="transmembrane region" description="Helical" evidence="1">
    <location>
        <begin position="175"/>
        <end position="193"/>
    </location>
</feature>
<dbReference type="SUPFAM" id="SSF103481">
    <property type="entry name" value="Multidrug resistance efflux transporter EmrE"/>
    <property type="match status" value="1"/>
</dbReference>
<dbReference type="eggNOG" id="ENOG502QYCF">
    <property type="taxonomic scope" value="Eukaryota"/>
</dbReference>
<dbReference type="KEGG" id="beq:BEWA_015120"/>
<evidence type="ECO:0000259" key="2">
    <source>
        <dbReference type="Pfam" id="PF00892"/>
    </source>
</evidence>
<dbReference type="GeneID" id="15804588"/>
<gene>
    <name evidence="3" type="ORF">BEWA_015120</name>
</gene>
<keyword evidence="1" id="KW-0472">Membrane</keyword>
<dbReference type="GO" id="GO:0016020">
    <property type="term" value="C:membrane"/>
    <property type="evidence" value="ECO:0007669"/>
    <property type="project" value="InterPro"/>
</dbReference>